<gene>
    <name evidence="2" type="ORF">OKIOD_LOCUS9309</name>
</gene>
<organism evidence="2 3">
    <name type="scientific">Oikopleura dioica</name>
    <name type="common">Tunicate</name>
    <dbReference type="NCBI Taxonomy" id="34765"/>
    <lineage>
        <taxon>Eukaryota</taxon>
        <taxon>Metazoa</taxon>
        <taxon>Chordata</taxon>
        <taxon>Tunicata</taxon>
        <taxon>Appendicularia</taxon>
        <taxon>Copelata</taxon>
        <taxon>Oikopleuridae</taxon>
        <taxon>Oikopleura</taxon>
    </lineage>
</organism>
<keyword evidence="3" id="KW-1185">Reference proteome</keyword>
<keyword evidence="1" id="KW-0732">Signal</keyword>
<reference evidence="2 3" key="1">
    <citation type="submission" date="2021-04" db="EMBL/GenBank/DDBJ databases">
        <authorList>
            <person name="Bliznina A."/>
        </authorList>
    </citation>
    <scope>NUCLEOTIDE SEQUENCE [LARGE SCALE GENOMIC DNA]</scope>
</reference>
<protein>
    <submittedName>
        <fullName evidence="2">Oidioi.mRNA.OKI2018_I69.chr1.g544.t1.cds</fullName>
    </submittedName>
</protein>
<dbReference type="EMBL" id="OU015566">
    <property type="protein sequence ID" value="CAG5102951.1"/>
    <property type="molecule type" value="Genomic_DNA"/>
</dbReference>
<feature type="chain" id="PRO_5047159737" evidence="1">
    <location>
        <begin position="16"/>
        <end position="68"/>
    </location>
</feature>
<dbReference type="Proteomes" id="UP001158576">
    <property type="component" value="Chromosome 1"/>
</dbReference>
<evidence type="ECO:0000313" key="2">
    <source>
        <dbReference type="EMBL" id="CAG5102951.1"/>
    </source>
</evidence>
<name>A0ABN7SK70_OIKDI</name>
<accession>A0ABN7SK70</accession>
<sequence length="68" mass="8034">MKILVLAIFVAETFGFSIPFSSAQHNIYNENFLPIENEVKRNFFGKYLNAMDDENDFYKQFLNNLSFK</sequence>
<evidence type="ECO:0000313" key="3">
    <source>
        <dbReference type="Proteomes" id="UP001158576"/>
    </source>
</evidence>
<proteinExistence type="predicted"/>
<evidence type="ECO:0000256" key="1">
    <source>
        <dbReference type="SAM" id="SignalP"/>
    </source>
</evidence>
<feature type="signal peptide" evidence="1">
    <location>
        <begin position="1"/>
        <end position="15"/>
    </location>
</feature>